<dbReference type="Pfam" id="PF00035">
    <property type="entry name" value="dsrm"/>
    <property type="match status" value="1"/>
</dbReference>
<feature type="region of interest" description="Disordered" evidence="8">
    <location>
        <begin position="1"/>
        <end position="46"/>
    </location>
</feature>
<dbReference type="PROSITE" id="PS50137">
    <property type="entry name" value="DS_RBD"/>
    <property type="match status" value="1"/>
</dbReference>
<proteinExistence type="predicted"/>
<dbReference type="PANTHER" id="PTHR11207">
    <property type="entry name" value="RIBONUCLEASE III"/>
    <property type="match status" value="1"/>
</dbReference>
<dbReference type="STRING" id="983966.A0A0H5CG90"/>
<evidence type="ECO:0000256" key="1">
    <source>
        <dbReference type="ARBA" id="ARBA00000109"/>
    </source>
</evidence>
<comment type="catalytic activity">
    <reaction evidence="1">
        <text>Endonucleolytic cleavage to 5'-phosphomonoester.</text>
        <dbReference type="EC" id="3.1.26.3"/>
    </reaction>
</comment>
<dbReference type="GeneID" id="30989353"/>
<dbReference type="SUPFAM" id="SSF54768">
    <property type="entry name" value="dsRNA-binding domain-like"/>
    <property type="match status" value="1"/>
</dbReference>
<keyword evidence="3" id="KW-0540">Nuclease</keyword>
<dbReference type="AlphaFoldDB" id="A0A0H5CG90"/>
<evidence type="ECO:0000256" key="6">
    <source>
        <dbReference type="ARBA" id="ARBA00022884"/>
    </source>
</evidence>
<dbReference type="CDD" id="cd00593">
    <property type="entry name" value="RIBOc"/>
    <property type="match status" value="1"/>
</dbReference>
<accession>A0A0H5CG90</accession>
<evidence type="ECO:0000313" key="14">
    <source>
        <dbReference type="Proteomes" id="UP000094389"/>
    </source>
</evidence>
<dbReference type="FunFam" id="1.10.1520.10:FF:000001">
    <property type="entry name" value="Ribonuclease 3"/>
    <property type="match status" value="1"/>
</dbReference>
<dbReference type="Proteomes" id="UP000038830">
    <property type="component" value="Unassembled WGS sequence"/>
</dbReference>
<evidence type="ECO:0000256" key="2">
    <source>
        <dbReference type="ARBA" id="ARBA00012177"/>
    </source>
</evidence>
<evidence type="ECO:0000256" key="7">
    <source>
        <dbReference type="PROSITE-ProRule" id="PRU00266"/>
    </source>
</evidence>
<dbReference type="EC" id="3.1.26.3" evidence="2"/>
<dbReference type="OrthoDB" id="2392202at2759"/>
<name>A0A0H5CG90_CYBJN</name>
<dbReference type="InterPro" id="IPR014720">
    <property type="entry name" value="dsRBD_dom"/>
</dbReference>
<dbReference type="Pfam" id="PF18497">
    <property type="entry name" value="RNase_3_N"/>
    <property type="match status" value="1"/>
</dbReference>
<keyword evidence="5" id="KW-0378">Hydrolase</keyword>
<reference evidence="13" key="2">
    <citation type="journal article" date="2015" name="J. Biotechnol.">
        <title>The structure of the Cyberlindnera jadinii genome and its relation to Candida utilis analyzed by the occurrence of single nucleotide polymorphisms.</title>
        <authorList>
            <person name="Rupp O."/>
            <person name="Brinkrolf K."/>
            <person name="Buerth C."/>
            <person name="Kunigo M."/>
            <person name="Schneider J."/>
            <person name="Jaenicke S."/>
            <person name="Goesmann A."/>
            <person name="Puehler A."/>
            <person name="Jaeger K.-E."/>
            <person name="Ernst J.F."/>
        </authorList>
    </citation>
    <scope>NUCLEOTIDE SEQUENCE [LARGE SCALE GENOMIC DNA]</scope>
    <source>
        <strain evidence="13">ATCC 18201 / CBS 1600 / BCRC 20928 / JCM 3617 / NBRC 0987 / NRRL Y-1542</strain>
    </source>
</reference>
<sequence length="559" mass="62153">MSKKTKRVADDVGVVDDDLNDKNNKRRKHADAETEANVEDSSSHSLQLSDVVKSRDLSSTVSSGDQGTKSVKFGLADILSVEHAVNNLQNALKTILTTAVDEEQLEQYKREEVESLEALMALQRSKITLAAMLKTLYNAGKLQIFDQITNFEELHGSLFTKEKVSLNVNAKAENGDDEIDNDDDDDLQDGQLPALPPINDPAIRARVFLHKSLVKDKQFISGKEAIHTHNERLEFIGDSILNYIMSQICYNAFPDATEGEISQLRSKLISNATLQEWSVKYGFDQKLKIHTDDSIFNGKLKVYADVFEAYIGGLLTESPDNYTVAYRWLKKLAQPILKRGLSVERNKKSPKALNLNAKVELYSLIGYAGLGLQYKTIHKEIENGTSWFVVELRTKDNSLLGTGSAKNTKEAGIRAAMAALDNKELIEKYSRMRAAIPRSTSKVSLREGVDSLYNNPSQLNEDSIDSDKPSQRQTPTPTGSSGSSNSNNDTPQKLNNSGLTSSASSSYSSWDNNKNTKRSRSNNGQWKQDNYRQKSAYNSRPNSSGSSYKNEGSYGSDRF</sequence>
<dbReference type="GO" id="GO:0005654">
    <property type="term" value="C:nucleoplasm"/>
    <property type="evidence" value="ECO:0007669"/>
    <property type="project" value="TreeGrafter"/>
</dbReference>
<dbReference type="Gene3D" id="3.30.160.20">
    <property type="match status" value="1"/>
</dbReference>
<feature type="region of interest" description="Disordered" evidence="8">
    <location>
        <begin position="436"/>
        <end position="559"/>
    </location>
</feature>
<evidence type="ECO:0000256" key="8">
    <source>
        <dbReference type="SAM" id="MobiDB-lite"/>
    </source>
</evidence>
<dbReference type="SMART" id="SM00535">
    <property type="entry name" value="RIBOc"/>
    <property type="match status" value="1"/>
</dbReference>
<dbReference type="RefSeq" id="XP_020070546.1">
    <property type="nucleotide sequence ID" value="XM_020214957.1"/>
</dbReference>
<dbReference type="InterPro" id="IPR036389">
    <property type="entry name" value="RNase_III_sf"/>
</dbReference>
<evidence type="ECO:0000259" key="10">
    <source>
        <dbReference type="PROSITE" id="PS50142"/>
    </source>
</evidence>
<keyword evidence="6 7" id="KW-0694">RNA-binding</keyword>
<dbReference type="EMBL" id="CDQK01000004">
    <property type="protein sequence ID" value="CEP23609.1"/>
    <property type="molecule type" value="Genomic_DNA"/>
</dbReference>
<keyword evidence="14" id="KW-1185">Reference proteome</keyword>
<dbReference type="Gene3D" id="1.10.1520.10">
    <property type="entry name" value="Ribonuclease III domain"/>
    <property type="match status" value="1"/>
</dbReference>
<dbReference type="GO" id="GO:0004525">
    <property type="term" value="F:ribonuclease III activity"/>
    <property type="evidence" value="ECO:0007669"/>
    <property type="project" value="UniProtKB-EC"/>
</dbReference>
<evidence type="ECO:0000256" key="3">
    <source>
        <dbReference type="ARBA" id="ARBA00022722"/>
    </source>
</evidence>
<dbReference type="Pfam" id="PF00636">
    <property type="entry name" value="Ribonuclease_3"/>
    <property type="match status" value="1"/>
</dbReference>
<organism evidence="11 13">
    <name type="scientific">Cyberlindnera jadinii (strain ATCC 18201 / CBS 1600 / BCRC 20928 / JCM 3617 / NBRC 0987 / NRRL Y-1542)</name>
    <name type="common">Torula yeast</name>
    <name type="synonym">Candida utilis</name>
    <dbReference type="NCBI Taxonomy" id="983966"/>
    <lineage>
        <taxon>Eukaryota</taxon>
        <taxon>Fungi</taxon>
        <taxon>Dikarya</taxon>
        <taxon>Ascomycota</taxon>
        <taxon>Saccharomycotina</taxon>
        <taxon>Saccharomycetes</taxon>
        <taxon>Phaffomycetales</taxon>
        <taxon>Phaffomycetaceae</taxon>
        <taxon>Cyberlindnera</taxon>
    </lineage>
</organism>
<feature type="domain" description="RNase III" evidence="10">
    <location>
        <begin position="198"/>
        <end position="319"/>
    </location>
</feature>
<dbReference type="EMBL" id="KV453930">
    <property type="protein sequence ID" value="ODV73507.1"/>
    <property type="molecule type" value="Genomic_DNA"/>
</dbReference>
<dbReference type="SUPFAM" id="SSF69065">
    <property type="entry name" value="RNase III domain-like"/>
    <property type="match status" value="1"/>
</dbReference>
<feature type="compositionally biased region" description="Polar residues" evidence="8">
    <location>
        <begin position="452"/>
        <end position="461"/>
    </location>
</feature>
<dbReference type="Proteomes" id="UP000094389">
    <property type="component" value="Unassembled WGS sequence"/>
</dbReference>
<evidence type="ECO:0000256" key="4">
    <source>
        <dbReference type="ARBA" id="ARBA00022759"/>
    </source>
</evidence>
<dbReference type="GO" id="GO:0030847">
    <property type="term" value="P:termination of RNA polymerase II transcription, exosome-dependent"/>
    <property type="evidence" value="ECO:0007669"/>
    <property type="project" value="UniProtKB-ARBA"/>
</dbReference>
<dbReference type="PROSITE" id="PS50142">
    <property type="entry name" value="RNASE_3_2"/>
    <property type="match status" value="1"/>
</dbReference>
<gene>
    <name evidence="11" type="primary">RNT1</name>
    <name evidence="11" type="ORF">BN1211_4234</name>
    <name evidence="12" type="ORF">CYBJADRAFT_167544</name>
</gene>
<feature type="compositionally biased region" description="Polar residues" evidence="8">
    <location>
        <begin position="524"/>
        <end position="550"/>
    </location>
</feature>
<reference evidence="12 14" key="3">
    <citation type="journal article" date="2016" name="Proc. Natl. Acad. Sci. U.S.A.">
        <title>Comparative genomics of biotechnologically important yeasts.</title>
        <authorList>
            <person name="Riley R."/>
            <person name="Haridas S."/>
            <person name="Wolfe K.H."/>
            <person name="Lopes M.R."/>
            <person name="Hittinger C.T."/>
            <person name="Goeker M."/>
            <person name="Salamov A.A."/>
            <person name="Wisecaver J.H."/>
            <person name="Long T.M."/>
            <person name="Calvey C.H."/>
            <person name="Aerts A.L."/>
            <person name="Barry K.W."/>
            <person name="Choi C."/>
            <person name="Clum A."/>
            <person name="Coughlan A.Y."/>
            <person name="Deshpande S."/>
            <person name="Douglass A.P."/>
            <person name="Hanson S.J."/>
            <person name="Klenk H.-P."/>
            <person name="LaButti K.M."/>
            <person name="Lapidus A."/>
            <person name="Lindquist E.A."/>
            <person name="Lipzen A.M."/>
            <person name="Meier-Kolthoff J.P."/>
            <person name="Ohm R.A."/>
            <person name="Otillar R.P."/>
            <person name="Pangilinan J.L."/>
            <person name="Peng Y."/>
            <person name="Rokas A."/>
            <person name="Rosa C.A."/>
            <person name="Scheuner C."/>
            <person name="Sibirny A.A."/>
            <person name="Slot J.C."/>
            <person name="Stielow J.B."/>
            <person name="Sun H."/>
            <person name="Kurtzman C.P."/>
            <person name="Blackwell M."/>
            <person name="Grigoriev I.V."/>
            <person name="Jeffries T.W."/>
        </authorList>
    </citation>
    <scope>NUCLEOTIDE SEQUENCE [LARGE SCALE GENOMIC DNA]</scope>
    <source>
        <strain evidence="14">ATCC 18201 / CBS 1600 / BCRC 20928 / JCM 3617 / NBRC 0987 / NRRL Y-1542</strain>
        <strain evidence="12">NRRL Y-1542</strain>
    </source>
</reference>
<evidence type="ECO:0000256" key="5">
    <source>
        <dbReference type="ARBA" id="ARBA00022801"/>
    </source>
</evidence>
<feature type="compositionally biased region" description="Low complexity" evidence="8">
    <location>
        <begin position="495"/>
        <end position="513"/>
    </location>
</feature>
<evidence type="ECO:0000259" key="9">
    <source>
        <dbReference type="PROSITE" id="PS50137"/>
    </source>
</evidence>
<protein>
    <recommendedName>
        <fullName evidence="2">ribonuclease III</fullName>
        <ecNumber evidence="2">3.1.26.3</ecNumber>
    </recommendedName>
</protein>
<dbReference type="GO" id="GO:0034963">
    <property type="term" value="P:box C/D sno(s)RNA processing"/>
    <property type="evidence" value="ECO:0007669"/>
    <property type="project" value="UniProtKB-ARBA"/>
</dbReference>
<keyword evidence="4" id="KW-0255">Endonuclease</keyword>
<dbReference type="GO" id="GO:0003723">
    <property type="term" value="F:RNA binding"/>
    <property type="evidence" value="ECO:0007669"/>
    <property type="project" value="UniProtKB-UniRule"/>
</dbReference>
<dbReference type="InterPro" id="IPR040540">
    <property type="entry name" value="RNase_3_N"/>
</dbReference>
<feature type="domain" description="DRBM" evidence="9">
    <location>
        <begin position="356"/>
        <end position="425"/>
    </location>
</feature>
<dbReference type="GO" id="GO:0034475">
    <property type="term" value="P:U4 snRNA 3'-end processing"/>
    <property type="evidence" value="ECO:0007669"/>
    <property type="project" value="UniProtKB-ARBA"/>
</dbReference>
<dbReference type="InterPro" id="IPR000999">
    <property type="entry name" value="RNase_III_dom"/>
</dbReference>
<accession>A0A1E4S1Y4</accession>
<feature type="compositionally biased region" description="Low complexity" evidence="8">
    <location>
        <begin position="474"/>
        <end position="488"/>
    </location>
</feature>
<reference evidence="11" key="1">
    <citation type="submission" date="2014-12" db="EMBL/GenBank/DDBJ databases">
        <authorList>
            <person name="Jaenicke S."/>
        </authorList>
    </citation>
    <scope>NUCLEOTIDE SEQUENCE [LARGE SCALE GENOMIC DNA]</scope>
    <source>
        <strain evidence="11">CBS1600</strain>
    </source>
</reference>
<dbReference type="PANTHER" id="PTHR11207:SF0">
    <property type="entry name" value="RIBONUCLEASE 3"/>
    <property type="match status" value="1"/>
</dbReference>
<dbReference type="GO" id="GO:0006364">
    <property type="term" value="P:rRNA processing"/>
    <property type="evidence" value="ECO:0007669"/>
    <property type="project" value="TreeGrafter"/>
</dbReference>
<evidence type="ECO:0000313" key="13">
    <source>
        <dbReference type="Proteomes" id="UP000038830"/>
    </source>
</evidence>
<evidence type="ECO:0000313" key="12">
    <source>
        <dbReference type="EMBL" id="ODV73507.1"/>
    </source>
</evidence>
<evidence type="ECO:0000313" key="11">
    <source>
        <dbReference type="EMBL" id="CEP23609.1"/>
    </source>
</evidence>